<feature type="compositionally biased region" description="Basic and acidic residues" evidence="17">
    <location>
        <begin position="182"/>
        <end position="197"/>
    </location>
</feature>
<evidence type="ECO:0000313" key="20">
    <source>
        <dbReference type="Proteomes" id="UP000887568"/>
    </source>
</evidence>
<evidence type="ECO:0000256" key="17">
    <source>
        <dbReference type="SAM" id="MobiDB-lite"/>
    </source>
</evidence>
<evidence type="ECO:0000256" key="7">
    <source>
        <dbReference type="ARBA" id="ARBA00049406"/>
    </source>
</evidence>
<evidence type="ECO:0000256" key="12">
    <source>
        <dbReference type="ARBA" id="ARBA00066592"/>
    </source>
</evidence>
<keyword evidence="4" id="KW-0663">Pyridoxal phosphate</keyword>
<evidence type="ECO:0000256" key="13">
    <source>
        <dbReference type="ARBA" id="ARBA00070760"/>
    </source>
</evidence>
<dbReference type="RefSeq" id="XP_038075739.1">
    <property type="nucleotide sequence ID" value="XM_038219811.1"/>
</dbReference>
<dbReference type="AlphaFoldDB" id="A0A914BI17"/>
<evidence type="ECO:0000256" key="15">
    <source>
        <dbReference type="ARBA" id="ARBA00081060"/>
    </source>
</evidence>
<dbReference type="GO" id="GO:0000287">
    <property type="term" value="F:magnesium ion binding"/>
    <property type="evidence" value="ECO:0007669"/>
    <property type="project" value="TreeGrafter"/>
</dbReference>
<dbReference type="OrthoDB" id="4418812at2759"/>
<dbReference type="GO" id="GO:0006563">
    <property type="term" value="P:L-serine metabolic process"/>
    <property type="evidence" value="ECO:0007669"/>
    <property type="project" value="UniProtKB-ARBA"/>
</dbReference>
<dbReference type="Pfam" id="PF15299">
    <property type="entry name" value="ALS2CR8"/>
    <property type="match status" value="1"/>
</dbReference>
<feature type="region of interest" description="Disordered" evidence="17">
    <location>
        <begin position="180"/>
        <end position="199"/>
    </location>
</feature>
<evidence type="ECO:0000256" key="14">
    <source>
        <dbReference type="ARBA" id="ARBA00076108"/>
    </source>
</evidence>
<accession>A0A914BI17</accession>
<dbReference type="OMA" id="FAWTRLK"/>
<dbReference type="GeneID" id="119743415"/>
<dbReference type="PANTHER" id="PTHR43050">
    <property type="entry name" value="SERINE / THREONINE RACEMASE FAMILY MEMBER"/>
    <property type="match status" value="1"/>
</dbReference>
<dbReference type="FunFam" id="3.40.50.1100:FF:000041">
    <property type="entry name" value="Threonine ammonia-lyase, variant"/>
    <property type="match status" value="1"/>
</dbReference>
<evidence type="ECO:0000256" key="6">
    <source>
        <dbReference type="ARBA" id="ARBA00031418"/>
    </source>
</evidence>
<dbReference type="Gene3D" id="3.40.50.1100">
    <property type="match status" value="2"/>
</dbReference>
<comment type="catalytic activity">
    <reaction evidence="9">
        <text>L-serine = D-serine</text>
        <dbReference type="Rhea" id="RHEA:10980"/>
        <dbReference type="ChEBI" id="CHEBI:33384"/>
        <dbReference type="ChEBI" id="CHEBI:35247"/>
        <dbReference type="EC" id="5.1.1.18"/>
    </reaction>
</comment>
<dbReference type="GO" id="GO:0003700">
    <property type="term" value="F:DNA-binding transcription factor activity"/>
    <property type="evidence" value="ECO:0007669"/>
    <property type="project" value="InterPro"/>
</dbReference>
<comment type="catalytic activity">
    <reaction evidence="7">
        <text>L-serine = pyruvate + NH4(+)</text>
        <dbReference type="Rhea" id="RHEA:19169"/>
        <dbReference type="ChEBI" id="CHEBI:15361"/>
        <dbReference type="ChEBI" id="CHEBI:28938"/>
        <dbReference type="ChEBI" id="CHEBI:33384"/>
        <dbReference type="EC" id="4.3.1.17"/>
    </reaction>
</comment>
<evidence type="ECO:0000256" key="4">
    <source>
        <dbReference type="ARBA" id="ARBA00022898"/>
    </source>
</evidence>
<evidence type="ECO:0000256" key="9">
    <source>
        <dbReference type="ARBA" id="ARBA00051769"/>
    </source>
</evidence>
<comment type="function">
    <text evidence="10">Catalyzes the synthesis of D-serine from L-serine. D-serine is a key coagonist with glutamate at NMDA receptors. Has dehydratase activity towards both L-serine and D-serine.</text>
</comment>
<keyword evidence="5" id="KW-0456">Lyase</keyword>
<dbReference type="SUPFAM" id="SSF53686">
    <property type="entry name" value="Tryptophan synthase beta subunit-like PLP-dependent enzymes"/>
    <property type="match status" value="1"/>
</dbReference>
<evidence type="ECO:0000256" key="8">
    <source>
        <dbReference type="ARBA" id="ARBA00050422"/>
    </source>
</evidence>
<evidence type="ECO:0000256" key="16">
    <source>
        <dbReference type="ARBA" id="ARBA00081761"/>
    </source>
</evidence>
<reference evidence="19" key="1">
    <citation type="submission" date="2022-11" db="UniProtKB">
        <authorList>
            <consortium name="EnsemblMetazoa"/>
        </authorList>
    </citation>
    <scope>IDENTIFICATION</scope>
</reference>
<evidence type="ECO:0000256" key="10">
    <source>
        <dbReference type="ARBA" id="ARBA00056426"/>
    </source>
</evidence>
<dbReference type="InterPro" id="IPR001926">
    <property type="entry name" value="TrpB-like_PALP"/>
</dbReference>
<dbReference type="GO" id="GO:0005524">
    <property type="term" value="F:ATP binding"/>
    <property type="evidence" value="ECO:0007669"/>
    <property type="project" value="TreeGrafter"/>
</dbReference>
<feature type="compositionally biased region" description="Basic and acidic residues" evidence="17">
    <location>
        <begin position="18"/>
        <end position="33"/>
    </location>
</feature>
<name>A0A914BI17_PATMI</name>
<dbReference type="GO" id="GO:0070179">
    <property type="term" value="P:D-serine biosynthetic process"/>
    <property type="evidence" value="ECO:0007669"/>
    <property type="project" value="TreeGrafter"/>
</dbReference>
<dbReference type="EC" id="5.1.1.18" evidence="12"/>
<dbReference type="InterPro" id="IPR036052">
    <property type="entry name" value="TrpB-like_PALP_sf"/>
</dbReference>
<comment type="similarity">
    <text evidence="2">Belongs to the serine/threonine dehydratase family.</text>
</comment>
<dbReference type="Proteomes" id="UP000887568">
    <property type="component" value="Unplaced"/>
</dbReference>
<evidence type="ECO:0000256" key="1">
    <source>
        <dbReference type="ARBA" id="ARBA00001933"/>
    </source>
</evidence>
<dbReference type="GO" id="GO:0008721">
    <property type="term" value="F:D-serine ammonia-lyase activity"/>
    <property type="evidence" value="ECO:0007669"/>
    <property type="project" value="UniProtKB-EC"/>
</dbReference>
<proteinExistence type="inferred from homology"/>
<evidence type="ECO:0000256" key="3">
    <source>
        <dbReference type="ARBA" id="ARBA00012093"/>
    </source>
</evidence>
<dbReference type="EC" id="4.3.1.17" evidence="3"/>
<evidence type="ECO:0000256" key="11">
    <source>
        <dbReference type="ARBA" id="ARBA00066349"/>
    </source>
</evidence>
<dbReference type="InterPro" id="IPR029309">
    <property type="entry name" value="CaRF"/>
</dbReference>
<dbReference type="Pfam" id="PF00291">
    <property type="entry name" value="PALP"/>
    <property type="match status" value="1"/>
</dbReference>
<dbReference type="GO" id="GO:0003941">
    <property type="term" value="F:L-serine ammonia-lyase activity"/>
    <property type="evidence" value="ECO:0007669"/>
    <property type="project" value="UniProtKB-EC"/>
</dbReference>
<protein>
    <recommendedName>
        <fullName evidence="13">Serine racemase</fullName>
        <ecNumber evidence="3">4.3.1.17</ecNumber>
        <ecNumber evidence="11">4.3.1.18</ecNumber>
        <ecNumber evidence="12">5.1.1.18</ecNumber>
    </recommendedName>
    <alternativeName>
        <fullName evidence="14">D-serine ammonia-lyase</fullName>
    </alternativeName>
    <alternativeName>
        <fullName evidence="16">D-serine dehydratase</fullName>
    </alternativeName>
    <alternativeName>
        <fullName evidence="15">L-serine ammonia-lyase</fullName>
    </alternativeName>
    <alternativeName>
        <fullName evidence="6">L-serine dehydratase</fullName>
    </alternativeName>
</protein>
<feature type="domain" description="Tryptophan synthase beta chain-like PALP" evidence="18">
    <location>
        <begin position="308"/>
        <end position="604"/>
    </location>
</feature>
<dbReference type="GO" id="GO:0018114">
    <property type="term" value="F:threonine racemase activity"/>
    <property type="evidence" value="ECO:0007669"/>
    <property type="project" value="TreeGrafter"/>
</dbReference>
<evidence type="ECO:0000259" key="18">
    <source>
        <dbReference type="Pfam" id="PF00291"/>
    </source>
</evidence>
<dbReference type="GO" id="GO:0030378">
    <property type="term" value="F:serine racemase activity"/>
    <property type="evidence" value="ECO:0007669"/>
    <property type="project" value="UniProtKB-EC"/>
</dbReference>
<feature type="compositionally biased region" description="Basic and acidic residues" evidence="17">
    <location>
        <begin position="53"/>
        <end position="64"/>
    </location>
</feature>
<evidence type="ECO:0000256" key="2">
    <source>
        <dbReference type="ARBA" id="ARBA00010869"/>
    </source>
</evidence>
<comment type="cofactor">
    <cofactor evidence="1">
        <name>pyridoxal 5'-phosphate</name>
        <dbReference type="ChEBI" id="CHEBI:597326"/>
    </cofactor>
</comment>
<evidence type="ECO:0000313" key="19">
    <source>
        <dbReference type="EnsemblMetazoa" id="XP_038075739.1"/>
    </source>
</evidence>
<keyword evidence="20" id="KW-1185">Reference proteome</keyword>
<dbReference type="EnsemblMetazoa" id="XM_038219811.1">
    <property type="protein sequence ID" value="XP_038075739.1"/>
    <property type="gene ID" value="LOC119743415"/>
</dbReference>
<evidence type="ECO:0000256" key="5">
    <source>
        <dbReference type="ARBA" id="ARBA00023239"/>
    </source>
</evidence>
<dbReference type="GO" id="GO:0030170">
    <property type="term" value="F:pyridoxal phosphate binding"/>
    <property type="evidence" value="ECO:0007669"/>
    <property type="project" value="TreeGrafter"/>
</dbReference>
<dbReference type="FunFam" id="3.40.50.1100:FF:000007">
    <property type="entry name" value="L-threonine dehydratase catabolic TdcB"/>
    <property type="match status" value="1"/>
</dbReference>
<dbReference type="PANTHER" id="PTHR43050:SF1">
    <property type="entry name" value="SERINE RACEMASE"/>
    <property type="match status" value="1"/>
</dbReference>
<dbReference type="CDD" id="cd01562">
    <property type="entry name" value="Thr-dehyd"/>
    <property type="match status" value="1"/>
</dbReference>
<organism evidence="19 20">
    <name type="scientific">Patiria miniata</name>
    <name type="common">Bat star</name>
    <name type="synonym">Asterina miniata</name>
    <dbReference type="NCBI Taxonomy" id="46514"/>
    <lineage>
        <taxon>Eukaryota</taxon>
        <taxon>Metazoa</taxon>
        <taxon>Echinodermata</taxon>
        <taxon>Eleutherozoa</taxon>
        <taxon>Asterozoa</taxon>
        <taxon>Asteroidea</taxon>
        <taxon>Valvatacea</taxon>
        <taxon>Valvatida</taxon>
        <taxon>Asterinidae</taxon>
        <taxon>Patiria</taxon>
    </lineage>
</organism>
<sequence>MADEHGEESEINVSVSSQEKEQVEQRVEEEIVHEVVSPDQSWRQDESDLILNLERDEGDGSAKTDDEEGNATEHAGELAEDGPLDDPFIDDAGVFCLDTEAEVKQKISTYETKSGTHFIVLKKEKGYTQTRWKFKRLSWSQKSSSTVAIPFDGTPFMYLGQVLMGCHQGKDKNKGIKKKYREKVAKRTESKDDDYRPTKRLLTPSTKKLDCPAVMSIKKVIKFPDYKVAASASIHTKRKTFQEIGAIMKKDAKSLNLEMKFYLKVPDIGQHENHPVGVEYAKTLRSKVSRPSVRKMTFKAVVEAAQRISSLINVTPIHRSATVDQLTGRKVFFKAELFQKTGSFKVRGALNAILCLKERNVPFNGVVTHSTGNHGQALAYAAQLIGVQCAVVIPDDTPAVKAEAIMNYGAQLIFCQPSQASRSETCAKVQEEKGYHYVSPYDDYDVIAGQGTLGLELLDQCPNVQAILIPTSGGGLAAGIATAVKGIRKDVKIFCVEPEGKDLEKSLRHGKRMWPNPPRSLQTVADAIRTQQLGKLTFPILKEKAEKDVFTVSDREIVAAMQFAWTRLKLLIEPAAATGVAAIFSDRMREIDPSMENVAVILCGGNVDLARLPWPQMK</sequence>
<feature type="region of interest" description="Disordered" evidence="17">
    <location>
        <begin position="1"/>
        <end position="84"/>
    </location>
</feature>
<dbReference type="EC" id="4.3.1.18" evidence="11"/>
<feature type="compositionally biased region" description="Acidic residues" evidence="17">
    <location>
        <begin position="1"/>
        <end position="10"/>
    </location>
</feature>
<comment type="catalytic activity">
    <reaction evidence="8">
        <text>D-serine = pyruvate + NH4(+)</text>
        <dbReference type="Rhea" id="RHEA:13977"/>
        <dbReference type="ChEBI" id="CHEBI:15361"/>
        <dbReference type="ChEBI" id="CHEBI:28938"/>
        <dbReference type="ChEBI" id="CHEBI:35247"/>
        <dbReference type="EC" id="4.3.1.18"/>
    </reaction>
</comment>